<dbReference type="FunFam" id="2.60.120.290:FF:000005">
    <property type="entry name" value="Procollagen C-endopeptidase enhancer 1"/>
    <property type="match status" value="1"/>
</dbReference>
<evidence type="ECO:0000256" key="1">
    <source>
        <dbReference type="ARBA" id="ARBA00022737"/>
    </source>
</evidence>
<evidence type="ECO:0000313" key="5">
    <source>
        <dbReference type="EMBL" id="KAK2178890.1"/>
    </source>
</evidence>
<feature type="domain" description="CUB" evidence="4">
    <location>
        <begin position="158"/>
        <end position="256"/>
    </location>
</feature>
<dbReference type="PROSITE" id="PS01180">
    <property type="entry name" value="CUB"/>
    <property type="match status" value="6"/>
</dbReference>
<feature type="domain" description="CUB" evidence="4">
    <location>
        <begin position="41"/>
        <end position="154"/>
    </location>
</feature>
<dbReference type="SUPFAM" id="SSF49854">
    <property type="entry name" value="Spermadhesin, CUB domain"/>
    <property type="match status" value="6"/>
</dbReference>
<gene>
    <name evidence="5" type="ORF">NP493_525g03008</name>
</gene>
<organism evidence="5 6">
    <name type="scientific">Ridgeia piscesae</name>
    <name type="common">Tubeworm</name>
    <dbReference type="NCBI Taxonomy" id="27915"/>
    <lineage>
        <taxon>Eukaryota</taxon>
        <taxon>Metazoa</taxon>
        <taxon>Spiralia</taxon>
        <taxon>Lophotrochozoa</taxon>
        <taxon>Annelida</taxon>
        <taxon>Polychaeta</taxon>
        <taxon>Sedentaria</taxon>
        <taxon>Canalipalpata</taxon>
        <taxon>Sabellida</taxon>
        <taxon>Siboglinidae</taxon>
        <taxon>Ridgeia</taxon>
    </lineage>
</organism>
<dbReference type="SMART" id="SM00042">
    <property type="entry name" value="CUB"/>
    <property type="match status" value="5"/>
</dbReference>
<comment type="caution">
    <text evidence="3">Lacks conserved residue(s) required for the propagation of feature annotation.</text>
</comment>
<dbReference type="InterPro" id="IPR035914">
    <property type="entry name" value="Sperma_CUB_dom_sf"/>
</dbReference>
<dbReference type="Proteomes" id="UP001209878">
    <property type="component" value="Unassembled WGS sequence"/>
</dbReference>
<feature type="domain" description="CUB" evidence="4">
    <location>
        <begin position="489"/>
        <end position="555"/>
    </location>
</feature>
<dbReference type="FunFam" id="2.60.120.290:FF:000018">
    <property type="entry name" value="cubilin"/>
    <property type="match status" value="1"/>
</dbReference>
<protein>
    <recommendedName>
        <fullName evidence="4">CUB domain-containing protein</fullName>
    </recommendedName>
</protein>
<dbReference type="EMBL" id="JAODUO010000525">
    <property type="protein sequence ID" value="KAK2178890.1"/>
    <property type="molecule type" value="Genomic_DNA"/>
</dbReference>
<evidence type="ECO:0000259" key="4">
    <source>
        <dbReference type="PROSITE" id="PS01180"/>
    </source>
</evidence>
<dbReference type="PANTHER" id="PTHR24251">
    <property type="entry name" value="OVOCHYMASE-RELATED"/>
    <property type="match status" value="1"/>
</dbReference>
<accession>A0AAD9KXV4</accession>
<name>A0AAD9KXV4_RIDPI</name>
<keyword evidence="1" id="KW-0677">Repeat</keyword>
<dbReference type="FunFam" id="2.60.120.290:FF:000013">
    <property type="entry name" value="Membrane frizzled-related protein"/>
    <property type="match status" value="2"/>
</dbReference>
<feature type="domain" description="CUB" evidence="4">
    <location>
        <begin position="372"/>
        <end position="485"/>
    </location>
</feature>
<proteinExistence type="predicted"/>
<evidence type="ECO:0000256" key="2">
    <source>
        <dbReference type="ARBA" id="ARBA00023157"/>
    </source>
</evidence>
<keyword evidence="6" id="KW-1185">Reference proteome</keyword>
<evidence type="ECO:0000256" key="3">
    <source>
        <dbReference type="PROSITE-ProRule" id="PRU00059"/>
    </source>
</evidence>
<sequence length="555" mass="61242">MPPPVVTSIGNIMMVKFVSDSSMASKGFSASYITLNASTACGSDLTDPVGFIRSPNYPSHYSNSRLCVWRITMETGKQILLNVTSFAMEQGLPKCLNDYLEIRDGGFEDSPLIGRYCDSTIAPIIRSHSNRLYLKMETDDTIVNTGFSIYYDATMSGCGGVMTNPTGSFISPNYPYPYPQSVECFWTISVALGNIIELEFIHLNLESHTSCEYDYLQYCGDETPRPLVSKTNQLYIKFRTDASNAASGFHARYVTRCTNHLKSYSGVIESPNFMKGYPGSQDCVWVVETTRGSVLNVSFSHFALEASDNCEYDYLELRDGTNATSPLIGKYCYADQLPMPVTTNSSAIYVHFVSDDSVALYGFRLEYITYGCGNLFQTPTGSFGSPGYPVSDPTPRECAWAIRVPLGSRIVMTIDDLDLEQHLTCDVESLEIFGGPDDTSPRLTKLCHTQIMAQDVTSTGNHMFVRFKTNGTLGGRGFHASYKTISGGCGGNFTARSGVITSENYPNSYPHSTDCAWLITVEQGHTVAFTFEDLDMEVDSDCSFDYVTVSGRFSV</sequence>
<dbReference type="AlphaFoldDB" id="A0AAD9KXV4"/>
<dbReference type="Gene3D" id="2.60.120.290">
    <property type="entry name" value="Spermadhesin, CUB domain"/>
    <property type="match status" value="6"/>
</dbReference>
<feature type="domain" description="CUB" evidence="4">
    <location>
        <begin position="1"/>
        <end position="35"/>
    </location>
</feature>
<dbReference type="CDD" id="cd00041">
    <property type="entry name" value="CUB"/>
    <property type="match status" value="5"/>
</dbReference>
<keyword evidence="2" id="KW-1015">Disulfide bond</keyword>
<reference evidence="5" key="1">
    <citation type="journal article" date="2023" name="Mol. Biol. Evol.">
        <title>Third-Generation Sequencing Reveals the Adaptive Role of the Epigenome in Three Deep-Sea Polychaetes.</title>
        <authorList>
            <person name="Perez M."/>
            <person name="Aroh O."/>
            <person name="Sun Y."/>
            <person name="Lan Y."/>
            <person name="Juniper S.K."/>
            <person name="Young C.R."/>
            <person name="Angers B."/>
            <person name="Qian P.Y."/>
        </authorList>
    </citation>
    <scope>NUCLEOTIDE SEQUENCE</scope>
    <source>
        <strain evidence="5">R07B-5</strain>
    </source>
</reference>
<comment type="caution">
    <text evidence="5">The sequence shown here is derived from an EMBL/GenBank/DDBJ whole genome shotgun (WGS) entry which is preliminary data.</text>
</comment>
<dbReference type="Pfam" id="PF00431">
    <property type="entry name" value="CUB"/>
    <property type="match status" value="5"/>
</dbReference>
<feature type="domain" description="CUB" evidence="4">
    <location>
        <begin position="257"/>
        <end position="370"/>
    </location>
</feature>
<dbReference type="InterPro" id="IPR000859">
    <property type="entry name" value="CUB_dom"/>
</dbReference>
<evidence type="ECO:0000313" key="6">
    <source>
        <dbReference type="Proteomes" id="UP001209878"/>
    </source>
</evidence>